<sequence length="107" mass="12199">MKRALLWLAAGVAVASLDDVAWAHASVGVYVGGPVYAVPPPVIYRPYPPPVIYRGPPVYAPPPVVFGPPPGYYYYRYPYGYRGWWGRPYWRGYGYGYGGYRGYYRHR</sequence>
<dbReference type="RefSeq" id="WP_219803027.1">
    <property type="nucleotide sequence ID" value="NZ_CP080096.1"/>
</dbReference>
<gene>
    <name evidence="1" type="ORF">KZJ38_27045</name>
</gene>
<reference evidence="1 2" key="1">
    <citation type="submission" date="2021-07" db="EMBL/GenBank/DDBJ databases">
        <title>Paraburkholderia edwinii protects Aspergillus sp. from phenazines by acting as a toxin sponge.</title>
        <authorList>
            <person name="Dahlstrom K.M."/>
            <person name="Newman D.K."/>
        </authorList>
    </citation>
    <scope>NUCLEOTIDE SEQUENCE [LARGE SCALE GENOMIC DNA]</scope>
    <source>
        <strain evidence="1 2">Pe01</strain>
    </source>
</reference>
<protein>
    <recommendedName>
        <fullName evidence="3">PXPV repeat-containing protein</fullName>
    </recommendedName>
</protein>
<keyword evidence="2" id="KW-1185">Reference proteome</keyword>
<evidence type="ECO:0000313" key="1">
    <source>
        <dbReference type="EMBL" id="QYD73298.1"/>
    </source>
</evidence>
<dbReference type="EMBL" id="CP080096">
    <property type="protein sequence ID" value="QYD73298.1"/>
    <property type="molecule type" value="Genomic_DNA"/>
</dbReference>
<proteinExistence type="predicted"/>
<organism evidence="1 2">
    <name type="scientific">Paraburkholderia edwinii</name>
    <dbReference type="NCBI Taxonomy" id="2861782"/>
    <lineage>
        <taxon>Bacteria</taxon>
        <taxon>Pseudomonadati</taxon>
        <taxon>Pseudomonadota</taxon>
        <taxon>Betaproteobacteria</taxon>
        <taxon>Burkholderiales</taxon>
        <taxon>Burkholderiaceae</taxon>
        <taxon>Paraburkholderia</taxon>
    </lineage>
</organism>
<evidence type="ECO:0000313" key="2">
    <source>
        <dbReference type="Proteomes" id="UP000826462"/>
    </source>
</evidence>
<name>A0ABX8V2M7_9BURK</name>
<evidence type="ECO:0008006" key="3">
    <source>
        <dbReference type="Google" id="ProtNLM"/>
    </source>
</evidence>
<dbReference type="Proteomes" id="UP000826462">
    <property type="component" value="Chromosome 2"/>
</dbReference>
<accession>A0ABX8V2M7</accession>